<proteinExistence type="inferred from homology"/>
<dbReference type="InterPro" id="IPR002109">
    <property type="entry name" value="Glutaredoxin"/>
</dbReference>
<keyword evidence="5" id="KW-0676">Redox-active center</keyword>
<keyword evidence="2" id="KW-0813">Transport</keyword>
<evidence type="ECO:0000313" key="7">
    <source>
        <dbReference type="EMBL" id="KAK6739769.1"/>
    </source>
</evidence>
<keyword evidence="3" id="KW-0249">Electron transport</keyword>
<dbReference type="SUPFAM" id="SSF52833">
    <property type="entry name" value="Thioredoxin-like"/>
    <property type="match status" value="1"/>
</dbReference>
<evidence type="ECO:0000256" key="2">
    <source>
        <dbReference type="ARBA" id="ARBA00022448"/>
    </source>
</evidence>
<accession>A0ABR1CN49</accession>
<dbReference type="CDD" id="cd02066">
    <property type="entry name" value="GRX_family"/>
    <property type="match status" value="1"/>
</dbReference>
<evidence type="ECO:0000256" key="3">
    <source>
        <dbReference type="ARBA" id="ARBA00022982"/>
    </source>
</evidence>
<dbReference type="PANTHER" id="PTHR46679:SF1">
    <property type="entry name" value="GLUTAREDOXIN-2, MITOCHONDRIAL"/>
    <property type="match status" value="1"/>
</dbReference>
<dbReference type="Gene3D" id="3.40.30.10">
    <property type="entry name" value="Glutaredoxin"/>
    <property type="match status" value="1"/>
</dbReference>
<evidence type="ECO:0000256" key="4">
    <source>
        <dbReference type="ARBA" id="ARBA00023157"/>
    </source>
</evidence>
<name>A0ABR1CN49_NECAM</name>
<evidence type="ECO:0000256" key="5">
    <source>
        <dbReference type="ARBA" id="ARBA00023284"/>
    </source>
</evidence>
<feature type="domain" description="Glutaredoxin" evidence="6">
    <location>
        <begin position="22"/>
        <end position="89"/>
    </location>
</feature>
<dbReference type="InterPro" id="IPR036249">
    <property type="entry name" value="Thioredoxin-like_sf"/>
</dbReference>
<sequence>MGSLQSKVDVDTIHNEVTSTPVMIYTKDGCSFCTRAKELLNKEKIEYKECNVDRLKEENPKEYKPRVNGLVYMTKQTTMPQVFICGRFVGGFTDLDKLRETRKLWEELAQCTGENDPRREK</sequence>
<dbReference type="Pfam" id="PF00462">
    <property type="entry name" value="Glutaredoxin"/>
    <property type="match status" value="1"/>
</dbReference>
<dbReference type="Proteomes" id="UP001303046">
    <property type="component" value="Unassembled WGS sequence"/>
</dbReference>
<dbReference type="PANTHER" id="PTHR46679">
    <property type="match status" value="1"/>
</dbReference>
<evidence type="ECO:0000259" key="6">
    <source>
        <dbReference type="Pfam" id="PF00462"/>
    </source>
</evidence>
<dbReference type="PROSITE" id="PS51354">
    <property type="entry name" value="GLUTAREDOXIN_2"/>
    <property type="match status" value="1"/>
</dbReference>
<protein>
    <recommendedName>
        <fullName evidence="6">Glutaredoxin domain-containing protein</fullName>
    </recommendedName>
</protein>
<keyword evidence="4" id="KW-1015">Disulfide bond</keyword>
<comment type="similarity">
    <text evidence="1">Belongs to the glutaredoxin family.</text>
</comment>
<gene>
    <name evidence="7" type="primary">Necator_chrIII.g9093</name>
    <name evidence="7" type="ORF">RB195_008328</name>
</gene>
<dbReference type="PRINTS" id="PR00160">
    <property type="entry name" value="GLUTAREDOXIN"/>
</dbReference>
<organism evidence="7 8">
    <name type="scientific">Necator americanus</name>
    <name type="common">Human hookworm</name>
    <dbReference type="NCBI Taxonomy" id="51031"/>
    <lineage>
        <taxon>Eukaryota</taxon>
        <taxon>Metazoa</taxon>
        <taxon>Ecdysozoa</taxon>
        <taxon>Nematoda</taxon>
        <taxon>Chromadorea</taxon>
        <taxon>Rhabditida</taxon>
        <taxon>Rhabditina</taxon>
        <taxon>Rhabditomorpha</taxon>
        <taxon>Strongyloidea</taxon>
        <taxon>Ancylostomatidae</taxon>
        <taxon>Bunostominae</taxon>
        <taxon>Necator</taxon>
    </lineage>
</organism>
<dbReference type="InterPro" id="IPR014025">
    <property type="entry name" value="Glutaredoxin_subgr"/>
</dbReference>
<reference evidence="7 8" key="1">
    <citation type="submission" date="2023-08" db="EMBL/GenBank/DDBJ databases">
        <title>A Necator americanus chromosomal reference genome.</title>
        <authorList>
            <person name="Ilik V."/>
            <person name="Petrzelkova K.J."/>
            <person name="Pardy F."/>
            <person name="Fuh T."/>
            <person name="Niatou-Singa F.S."/>
            <person name="Gouil Q."/>
            <person name="Baker L."/>
            <person name="Ritchie M.E."/>
            <person name="Jex A.R."/>
            <person name="Gazzola D."/>
            <person name="Li H."/>
            <person name="Toshio Fujiwara R."/>
            <person name="Zhan B."/>
            <person name="Aroian R.V."/>
            <person name="Pafco B."/>
            <person name="Schwarz E.M."/>
        </authorList>
    </citation>
    <scope>NUCLEOTIDE SEQUENCE [LARGE SCALE GENOMIC DNA]</scope>
    <source>
        <strain evidence="7 8">Aroian</strain>
        <tissue evidence="7">Whole animal</tissue>
    </source>
</reference>
<evidence type="ECO:0000256" key="1">
    <source>
        <dbReference type="ARBA" id="ARBA00007787"/>
    </source>
</evidence>
<evidence type="ECO:0000313" key="8">
    <source>
        <dbReference type="Proteomes" id="UP001303046"/>
    </source>
</evidence>
<comment type="caution">
    <text evidence="7">The sequence shown here is derived from an EMBL/GenBank/DDBJ whole genome shotgun (WGS) entry which is preliminary data.</text>
</comment>
<dbReference type="EMBL" id="JAVFWL010000003">
    <property type="protein sequence ID" value="KAK6739769.1"/>
    <property type="molecule type" value="Genomic_DNA"/>
</dbReference>
<keyword evidence="8" id="KW-1185">Reference proteome</keyword>